<reference evidence="4 5" key="1">
    <citation type="submission" date="2018-08" db="EMBL/GenBank/DDBJ databases">
        <title>A genome reference for cultivated species of the human gut microbiota.</title>
        <authorList>
            <person name="Zou Y."/>
            <person name="Xue W."/>
            <person name="Luo G."/>
        </authorList>
    </citation>
    <scope>NUCLEOTIDE SEQUENCE [LARGE SCALE GENOMIC DNA]</scope>
    <source>
        <strain evidence="4 5">AF14-18</strain>
    </source>
</reference>
<gene>
    <name evidence="4" type="ORF">DWW02_08185</name>
</gene>
<name>A0A412ZC08_9FIRM</name>
<comment type="caution">
    <text evidence="4">The sequence shown here is derived from an EMBL/GenBank/DDBJ whole genome shotgun (WGS) entry which is preliminary data.</text>
</comment>
<protein>
    <recommendedName>
        <fullName evidence="3">Bacterial Ig-like domain-containing protein</fullName>
    </recommendedName>
</protein>
<dbReference type="AlphaFoldDB" id="A0A412ZC08"/>
<sequence>MERRKVMTIAAVLISVMVAAGACGKMMGDAPVPAEKAGVSSGDRKAPADSTEKAEAGTADTEKNEKERTKKQSPTETQAESEQAALNVQEVPVLKGEAEPAKLDSSGLLAKASPETSAMTLFIYDGTSVRLYYMFDSEKEREILDDLSSVKAEPAEDWSAKDASLPVYGIEIGREDGLSLFAAWTNGRWIAQDGSVYQFDYDFEALKQRKEWESAGELPSFTNFPCARVFTQEKEQWNTRFLVPAAPLNPPRGITMTLDSWDNDIAAVTINNESGGEWSCGEFYELQVLIDGVWYEIPAMPGNWGFNCMGFYIPDGGKQSMINHLTMYGELPSGTYRLVIKELSAEHVIP</sequence>
<dbReference type="InterPro" id="IPR046878">
    <property type="entry name" value="Big_14"/>
</dbReference>
<feature type="compositionally biased region" description="Basic and acidic residues" evidence="1">
    <location>
        <begin position="42"/>
        <end position="70"/>
    </location>
</feature>
<feature type="compositionally biased region" description="Polar residues" evidence="1">
    <location>
        <begin position="72"/>
        <end position="83"/>
    </location>
</feature>
<evidence type="ECO:0000256" key="1">
    <source>
        <dbReference type="SAM" id="MobiDB-lite"/>
    </source>
</evidence>
<dbReference type="PROSITE" id="PS51257">
    <property type="entry name" value="PROKAR_LIPOPROTEIN"/>
    <property type="match status" value="1"/>
</dbReference>
<proteinExistence type="predicted"/>
<dbReference type="Pfam" id="PF20251">
    <property type="entry name" value="Big_14"/>
    <property type="match status" value="1"/>
</dbReference>
<feature type="chain" id="PRO_5019033537" description="Bacterial Ig-like domain-containing protein" evidence="2">
    <location>
        <begin position="23"/>
        <end position="350"/>
    </location>
</feature>
<accession>A0A412ZC08</accession>
<evidence type="ECO:0000313" key="4">
    <source>
        <dbReference type="EMBL" id="RGV77628.1"/>
    </source>
</evidence>
<feature type="region of interest" description="Disordered" evidence="1">
    <location>
        <begin position="33"/>
        <end position="83"/>
    </location>
</feature>
<dbReference type="RefSeq" id="WP_117626129.1">
    <property type="nucleotide sequence ID" value="NZ_CAUFHZ010000075.1"/>
</dbReference>
<organism evidence="4 5">
    <name type="scientific">Enterocloster bolteae</name>
    <dbReference type="NCBI Taxonomy" id="208479"/>
    <lineage>
        <taxon>Bacteria</taxon>
        <taxon>Bacillati</taxon>
        <taxon>Bacillota</taxon>
        <taxon>Clostridia</taxon>
        <taxon>Lachnospirales</taxon>
        <taxon>Lachnospiraceae</taxon>
        <taxon>Enterocloster</taxon>
    </lineage>
</organism>
<feature type="signal peptide" evidence="2">
    <location>
        <begin position="1"/>
        <end position="22"/>
    </location>
</feature>
<evidence type="ECO:0000313" key="5">
    <source>
        <dbReference type="Proteomes" id="UP000284543"/>
    </source>
</evidence>
<feature type="domain" description="Bacterial Ig-like" evidence="3">
    <location>
        <begin position="263"/>
        <end position="339"/>
    </location>
</feature>
<evidence type="ECO:0000256" key="2">
    <source>
        <dbReference type="SAM" id="SignalP"/>
    </source>
</evidence>
<dbReference type="EMBL" id="QRZM01000002">
    <property type="protein sequence ID" value="RGV77628.1"/>
    <property type="molecule type" value="Genomic_DNA"/>
</dbReference>
<dbReference type="Proteomes" id="UP000284543">
    <property type="component" value="Unassembled WGS sequence"/>
</dbReference>
<evidence type="ECO:0000259" key="3">
    <source>
        <dbReference type="Pfam" id="PF20251"/>
    </source>
</evidence>
<keyword evidence="2" id="KW-0732">Signal</keyword>